<sequence length="412" mass="48022">MSDIRPFCAVRPNETFASKIAALPYDVYTRKEAKKEVEKNPLSFLKIDRPETMFPDEMDMYAPKVYQKARKVLEEMIEKGEFIQDETPCYYLYELTRNGHRQTGIVACASIDDYFNGTIKKHENTREEKEQDRIRHVDTLDTQTGPIFLAYRLDAVLKEIIEETKRKTPVYDFISEDKITHRVWVIDESEMMERIQQCFVKINKIYIADGHHRAASAIKVGCKRRKEHPGYTGEEEFNYFLCTLFAEEELEILDYNRVVKDLNGLSEIEFLEKIKESFEVEEAEESPYAPKQKKEFGMYLGKKWYKLQIKKEQVSDDVVESLDVSILQNKLLKPILGIKEPGKDNRIIFVGGIRGLKELEHCVENGFQVAFSMYPTSMQELFSVADAGRLMPPKSTWFEPKLRSGLFLHKIG</sequence>
<dbReference type="InterPro" id="IPR008323">
    <property type="entry name" value="UCP033563"/>
</dbReference>
<dbReference type="PANTHER" id="PTHR36454:SF1">
    <property type="entry name" value="DUF1015 DOMAIN-CONTAINING PROTEIN"/>
    <property type="match status" value="1"/>
</dbReference>
<accession>A0ABR7P7S5</accession>
<gene>
    <name evidence="1" type="ORF">H8712_01765</name>
</gene>
<evidence type="ECO:0000313" key="2">
    <source>
        <dbReference type="Proteomes" id="UP000661649"/>
    </source>
</evidence>
<reference evidence="1 2" key="1">
    <citation type="submission" date="2020-08" db="EMBL/GenBank/DDBJ databases">
        <title>Genome public.</title>
        <authorList>
            <person name="Liu C."/>
            <person name="Sun Q."/>
        </authorList>
    </citation>
    <scope>NUCLEOTIDE SEQUENCE [LARGE SCALE GENOMIC DNA]</scope>
    <source>
        <strain evidence="1 2">3_YM_SP_D4_24.mj</strain>
    </source>
</reference>
<protein>
    <submittedName>
        <fullName evidence="1">DUF1015 domain-containing protein</fullName>
    </submittedName>
</protein>
<keyword evidence="2" id="KW-1185">Reference proteome</keyword>
<proteinExistence type="predicted"/>
<dbReference type="PIRSF" id="PIRSF033563">
    <property type="entry name" value="UCP033563"/>
    <property type="match status" value="1"/>
</dbReference>
<evidence type="ECO:0000313" key="1">
    <source>
        <dbReference type="EMBL" id="MBC8627363.1"/>
    </source>
</evidence>
<name>A0ABR7P7S5_9FIRM</name>
<organism evidence="1 2">
    <name type="scientific">Blautia stercoris</name>
    <dbReference type="NCBI Taxonomy" id="871664"/>
    <lineage>
        <taxon>Bacteria</taxon>
        <taxon>Bacillati</taxon>
        <taxon>Bacillota</taxon>
        <taxon>Clostridia</taxon>
        <taxon>Lachnospirales</taxon>
        <taxon>Lachnospiraceae</taxon>
        <taxon>Blautia</taxon>
    </lineage>
</organism>
<dbReference type="RefSeq" id="WP_187558116.1">
    <property type="nucleotide sequence ID" value="NZ_DAWEED010000042.1"/>
</dbReference>
<dbReference type="EMBL" id="JACRTP010000001">
    <property type="protein sequence ID" value="MBC8627363.1"/>
    <property type="molecule type" value="Genomic_DNA"/>
</dbReference>
<dbReference type="Pfam" id="PF06245">
    <property type="entry name" value="DUF1015"/>
    <property type="match status" value="1"/>
</dbReference>
<dbReference type="Proteomes" id="UP000661649">
    <property type="component" value="Unassembled WGS sequence"/>
</dbReference>
<dbReference type="PANTHER" id="PTHR36454">
    <property type="entry name" value="LMO2823 PROTEIN"/>
    <property type="match status" value="1"/>
</dbReference>
<comment type="caution">
    <text evidence="1">The sequence shown here is derived from an EMBL/GenBank/DDBJ whole genome shotgun (WGS) entry which is preliminary data.</text>
</comment>